<gene>
    <name evidence="13" type="ORF">SLEP1_g29861</name>
</gene>
<dbReference type="Pfam" id="PF14368">
    <property type="entry name" value="LTP_2"/>
    <property type="match status" value="1"/>
</dbReference>
<keyword evidence="14" id="KW-1185">Reference proteome</keyword>
<dbReference type="PANTHER" id="PTHR33044">
    <property type="entry name" value="BIFUNCTIONAL INHIBITOR/LIPID-TRANSFER PROTEIN/SEED STORAGE 2S ALBUMIN SUPERFAMILY PROTEIN-RELATED"/>
    <property type="match status" value="1"/>
</dbReference>
<evidence type="ECO:0000256" key="3">
    <source>
        <dbReference type="ARBA" id="ARBA00022475"/>
    </source>
</evidence>
<evidence type="ECO:0000256" key="2">
    <source>
        <dbReference type="ARBA" id="ARBA00009748"/>
    </source>
</evidence>
<comment type="subcellular location">
    <subcellularLocation>
        <location evidence="1">Cell membrane</location>
        <topology evidence="1">Lipid-anchor</topology>
        <topology evidence="1">GPI-anchor</topology>
    </subcellularLocation>
</comment>
<dbReference type="InterPro" id="IPR043325">
    <property type="entry name" value="LTSS"/>
</dbReference>
<keyword evidence="4" id="KW-0336">GPI-anchor</keyword>
<keyword evidence="8" id="KW-0449">Lipoprotein</keyword>
<protein>
    <recommendedName>
        <fullName evidence="12">Bifunctional inhibitor/plant lipid transfer protein/seed storage helical domain-containing protein</fullName>
    </recommendedName>
</protein>
<comment type="similarity">
    <text evidence="2">Belongs to the plant LTP family.</text>
</comment>
<dbReference type="GO" id="GO:0098552">
    <property type="term" value="C:side of membrane"/>
    <property type="evidence" value="ECO:0007669"/>
    <property type="project" value="UniProtKB-KW"/>
</dbReference>
<dbReference type="SUPFAM" id="SSF47699">
    <property type="entry name" value="Bifunctional inhibitor/lipid-transfer protein/seed storage 2S albumin"/>
    <property type="match status" value="1"/>
</dbReference>
<evidence type="ECO:0000256" key="7">
    <source>
        <dbReference type="ARBA" id="ARBA00023180"/>
    </source>
</evidence>
<dbReference type="InterPro" id="IPR016140">
    <property type="entry name" value="Bifunc_inhib/LTP/seed_store"/>
</dbReference>
<evidence type="ECO:0000259" key="12">
    <source>
        <dbReference type="SMART" id="SM00499"/>
    </source>
</evidence>
<dbReference type="SMART" id="SM00499">
    <property type="entry name" value="AAI"/>
    <property type="match status" value="1"/>
</dbReference>
<feature type="compositionally biased region" description="Polar residues" evidence="9">
    <location>
        <begin position="153"/>
        <end position="176"/>
    </location>
</feature>
<keyword evidence="6" id="KW-1015">Disulfide bond</keyword>
<name>A0AAV5JY97_9ROSI</name>
<keyword evidence="5 11" id="KW-0732">Signal</keyword>
<keyword evidence="3" id="KW-1003">Cell membrane</keyword>
<evidence type="ECO:0000256" key="10">
    <source>
        <dbReference type="SAM" id="Phobius"/>
    </source>
</evidence>
<dbReference type="FunFam" id="1.10.110.10:FF:000001">
    <property type="entry name" value="Bifunctional inhibitor/lipid-transfer protein/seed storage 2S albumin superfamily protein"/>
    <property type="match status" value="1"/>
</dbReference>
<organism evidence="13 14">
    <name type="scientific">Rubroshorea leprosula</name>
    <dbReference type="NCBI Taxonomy" id="152421"/>
    <lineage>
        <taxon>Eukaryota</taxon>
        <taxon>Viridiplantae</taxon>
        <taxon>Streptophyta</taxon>
        <taxon>Embryophyta</taxon>
        <taxon>Tracheophyta</taxon>
        <taxon>Spermatophyta</taxon>
        <taxon>Magnoliopsida</taxon>
        <taxon>eudicotyledons</taxon>
        <taxon>Gunneridae</taxon>
        <taxon>Pentapetalae</taxon>
        <taxon>rosids</taxon>
        <taxon>malvids</taxon>
        <taxon>Malvales</taxon>
        <taxon>Dipterocarpaceae</taxon>
        <taxon>Rubroshorea</taxon>
    </lineage>
</organism>
<accession>A0AAV5JY97</accession>
<feature type="chain" id="PRO_5043428137" description="Bifunctional inhibitor/plant lipid transfer protein/seed storage helical domain-containing protein" evidence="11">
    <location>
        <begin position="27"/>
        <end position="209"/>
    </location>
</feature>
<evidence type="ECO:0000313" key="14">
    <source>
        <dbReference type="Proteomes" id="UP001054252"/>
    </source>
</evidence>
<dbReference type="CDD" id="cd00010">
    <property type="entry name" value="AAI_LTSS"/>
    <property type="match status" value="1"/>
</dbReference>
<dbReference type="AlphaFoldDB" id="A0AAV5JY97"/>
<keyword evidence="10" id="KW-0812">Transmembrane</keyword>
<feature type="domain" description="Bifunctional inhibitor/plant lipid transfer protein/seed storage helical" evidence="12">
    <location>
        <begin position="32"/>
        <end position="111"/>
    </location>
</feature>
<evidence type="ECO:0000256" key="9">
    <source>
        <dbReference type="SAM" id="MobiDB-lite"/>
    </source>
</evidence>
<evidence type="ECO:0000256" key="1">
    <source>
        <dbReference type="ARBA" id="ARBA00004609"/>
    </source>
</evidence>
<feature type="signal peptide" evidence="11">
    <location>
        <begin position="1"/>
        <end position="26"/>
    </location>
</feature>
<comment type="caution">
    <text evidence="13">The sequence shown here is derived from an EMBL/GenBank/DDBJ whole genome shotgun (WGS) entry which is preliminary data.</text>
</comment>
<evidence type="ECO:0000256" key="8">
    <source>
        <dbReference type="ARBA" id="ARBA00023288"/>
    </source>
</evidence>
<reference evidence="13 14" key="1">
    <citation type="journal article" date="2021" name="Commun. Biol.">
        <title>The genome of Shorea leprosula (Dipterocarpaceae) highlights the ecological relevance of drought in aseasonal tropical rainforests.</title>
        <authorList>
            <person name="Ng K.K.S."/>
            <person name="Kobayashi M.J."/>
            <person name="Fawcett J.A."/>
            <person name="Hatakeyama M."/>
            <person name="Paape T."/>
            <person name="Ng C.H."/>
            <person name="Ang C.C."/>
            <person name="Tnah L.H."/>
            <person name="Lee C.T."/>
            <person name="Nishiyama T."/>
            <person name="Sese J."/>
            <person name="O'Brien M.J."/>
            <person name="Copetti D."/>
            <person name="Mohd Noor M.I."/>
            <person name="Ong R.C."/>
            <person name="Putra M."/>
            <person name="Sireger I.Z."/>
            <person name="Indrioko S."/>
            <person name="Kosugi Y."/>
            <person name="Izuno A."/>
            <person name="Isagi Y."/>
            <person name="Lee S.L."/>
            <person name="Shimizu K.K."/>
        </authorList>
    </citation>
    <scope>NUCLEOTIDE SEQUENCE [LARGE SCALE GENOMIC DNA]</scope>
    <source>
        <strain evidence="13">214</strain>
    </source>
</reference>
<dbReference type="Gene3D" id="1.10.110.10">
    <property type="entry name" value="Plant lipid-transfer and hydrophobic proteins"/>
    <property type="match status" value="1"/>
</dbReference>
<keyword evidence="7" id="KW-0325">Glycoprotein</keyword>
<dbReference type="Proteomes" id="UP001054252">
    <property type="component" value="Unassembled WGS sequence"/>
</dbReference>
<evidence type="ECO:0000256" key="6">
    <source>
        <dbReference type="ARBA" id="ARBA00023157"/>
    </source>
</evidence>
<evidence type="ECO:0000256" key="11">
    <source>
        <dbReference type="SAM" id="SignalP"/>
    </source>
</evidence>
<dbReference type="EMBL" id="BPVZ01000053">
    <property type="protein sequence ID" value="GKV19629.1"/>
    <property type="molecule type" value="Genomic_DNA"/>
</dbReference>
<proteinExistence type="inferred from homology"/>
<dbReference type="InterPro" id="IPR036312">
    <property type="entry name" value="Bifun_inhib/LTP/seed_sf"/>
</dbReference>
<feature type="transmembrane region" description="Helical" evidence="10">
    <location>
        <begin position="191"/>
        <end position="208"/>
    </location>
</feature>
<feature type="region of interest" description="Disordered" evidence="9">
    <location>
        <begin position="135"/>
        <end position="178"/>
    </location>
</feature>
<keyword evidence="10" id="KW-1133">Transmembrane helix</keyword>
<keyword evidence="10" id="KW-0472">Membrane</keyword>
<dbReference type="GO" id="GO:0005886">
    <property type="term" value="C:plasma membrane"/>
    <property type="evidence" value="ECO:0007669"/>
    <property type="project" value="UniProtKB-SubCell"/>
</dbReference>
<evidence type="ECO:0000256" key="5">
    <source>
        <dbReference type="ARBA" id="ARBA00022729"/>
    </source>
</evidence>
<sequence length="209" mass="21368">MAFSTFSIPFLILGVALTISIFPVYGQLNTPCTASMLTSFTPCMNFLTNSSANGTSPTSDCCNSFKSLTSSGMDCLCLIVTANVPFQIPINRTLAVSLPRSCNMPGVPVQCKASVAPIPAPGPISLAPTLSPVASPGASVVPEPTPSAEAPVSDTTPFLTPPSTEGSAAPTATTGSRPVLTPSAAVPSYNLSPSLLLVAVGFVVLNYYH</sequence>
<evidence type="ECO:0000313" key="13">
    <source>
        <dbReference type="EMBL" id="GKV19629.1"/>
    </source>
</evidence>
<evidence type="ECO:0000256" key="4">
    <source>
        <dbReference type="ARBA" id="ARBA00022622"/>
    </source>
</evidence>